<organism evidence="2 3">
    <name type="scientific">Rhodoplanes tepidamans</name>
    <name type="common">Rhodoplanes cryptolactis</name>
    <dbReference type="NCBI Taxonomy" id="200616"/>
    <lineage>
        <taxon>Bacteria</taxon>
        <taxon>Pseudomonadati</taxon>
        <taxon>Pseudomonadota</taxon>
        <taxon>Alphaproteobacteria</taxon>
        <taxon>Hyphomicrobiales</taxon>
        <taxon>Nitrobacteraceae</taxon>
        <taxon>Rhodoplanes</taxon>
    </lineage>
</organism>
<keyword evidence="3" id="KW-1185">Reference proteome</keyword>
<dbReference type="RefSeq" id="WP_272776695.1">
    <property type="nucleotide sequence ID" value="NZ_JAQQLI010000011.1"/>
</dbReference>
<feature type="domain" description="VWFA" evidence="1">
    <location>
        <begin position="139"/>
        <end position="415"/>
    </location>
</feature>
<gene>
    <name evidence="2" type="ORF">PQJ73_09170</name>
</gene>
<reference evidence="2" key="1">
    <citation type="journal article" date="2023" name="Microbiol Resour">
        <title>Genome Sequences of Rhodoplanes serenus and Two Thermotolerant Strains, Rhodoplanes tepidamans and 'Rhodoplanes cryptolactis,' Further Refine the Genus.</title>
        <authorList>
            <person name="Rayyan A.A."/>
            <person name="Kyndt J.A."/>
        </authorList>
    </citation>
    <scope>NUCLEOTIDE SEQUENCE</scope>
    <source>
        <strain evidence="2">DSM 9987</strain>
    </source>
</reference>
<reference evidence="2" key="2">
    <citation type="submission" date="2023-02" db="EMBL/GenBank/DDBJ databases">
        <authorList>
            <person name="Rayyan A."/>
            <person name="Meyer T."/>
            <person name="Kyndt J.A."/>
        </authorList>
    </citation>
    <scope>NUCLEOTIDE SEQUENCE</scope>
    <source>
        <strain evidence="2">DSM 9987</strain>
    </source>
</reference>
<comment type="caution">
    <text evidence="2">The sequence shown here is derived from an EMBL/GenBank/DDBJ whole genome shotgun (WGS) entry which is preliminary data.</text>
</comment>
<accession>A0ABT5J8A1</accession>
<name>A0ABT5J8A1_RHOTP</name>
<dbReference type="Gene3D" id="3.40.50.410">
    <property type="entry name" value="von Willebrand factor, type A domain"/>
    <property type="match status" value="1"/>
</dbReference>
<evidence type="ECO:0000259" key="1">
    <source>
        <dbReference type="PROSITE" id="PS50234"/>
    </source>
</evidence>
<dbReference type="EMBL" id="JAQQLI010000011">
    <property type="protein sequence ID" value="MDC7785849.1"/>
    <property type="molecule type" value="Genomic_DNA"/>
</dbReference>
<dbReference type="InterPro" id="IPR002035">
    <property type="entry name" value="VWF_A"/>
</dbReference>
<evidence type="ECO:0000313" key="2">
    <source>
        <dbReference type="EMBL" id="MDC7785849.1"/>
    </source>
</evidence>
<sequence>MPFQRFIRDRRASVVPLFALSIIPLTGLVGAAVDYSRAAAARSAMQSALDSTVLALSKDTETLASGAITGKATTLFNAVFLRPEVQNIALTSSYTSNKGSQLVISGTGTVKTTFMGLMGFSELPVAASATAVWGNTRLRVALVLDNTGSMASSGKMTALKTASKSLITQLQNAARVAEDVYVAIIPYSKDVNVKPGETIPDWVDFTIWDTLNGTCTKSSYTKQSSCVANGGKWTPKAHSTWNGCVMDRDQNWDVLNTAPDSSVKFPAEQYGYCTTAAMALSNDWTALTAKIDAMTPNGSTNNTIGLVWGWHALTTGAPLSAPAKDPDYEYQDVIVLLTDGLNTQNRWNGNGSSQSTAVDARTEKACANVKAAGITLYTVLVMEGNASLLQTCATDSSRYFYLTSANQLVTTFDAIGTQLSKLRLAK</sequence>
<dbReference type="Pfam" id="PF13400">
    <property type="entry name" value="Tad"/>
    <property type="match status" value="1"/>
</dbReference>
<dbReference type="SUPFAM" id="SSF53300">
    <property type="entry name" value="vWA-like"/>
    <property type="match status" value="1"/>
</dbReference>
<protein>
    <submittedName>
        <fullName evidence="2">Pilus assembly protein TadG-related protein</fullName>
    </submittedName>
</protein>
<evidence type="ECO:0000313" key="3">
    <source>
        <dbReference type="Proteomes" id="UP001165652"/>
    </source>
</evidence>
<dbReference type="InterPro" id="IPR036465">
    <property type="entry name" value="vWFA_dom_sf"/>
</dbReference>
<dbReference type="InterPro" id="IPR028087">
    <property type="entry name" value="Tad_N"/>
</dbReference>
<dbReference type="PROSITE" id="PS50234">
    <property type="entry name" value="VWFA"/>
    <property type="match status" value="1"/>
</dbReference>
<proteinExistence type="predicted"/>
<dbReference type="Proteomes" id="UP001165652">
    <property type="component" value="Unassembled WGS sequence"/>
</dbReference>